<keyword evidence="3" id="KW-1185">Reference proteome</keyword>
<accession>A0A317JZM2</accession>
<organism evidence="2 3">
    <name type="scientific">Micromonospora globispora</name>
    <dbReference type="NCBI Taxonomy" id="1450148"/>
    <lineage>
        <taxon>Bacteria</taxon>
        <taxon>Bacillati</taxon>
        <taxon>Actinomycetota</taxon>
        <taxon>Actinomycetes</taxon>
        <taxon>Micromonosporales</taxon>
        <taxon>Micromonosporaceae</taxon>
        <taxon>Micromonospora</taxon>
    </lineage>
</organism>
<dbReference type="PANTHER" id="PTHR30336">
    <property type="entry name" value="INNER MEMBRANE PROTEIN, PROBABLE PERMEASE"/>
    <property type="match status" value="1"/>
</dbReference>
<evidence type="ECO:0000313" key="3">
    <source>
        <dbReference type="Proteomes" id="UP000245683"/>
    </source>
</evidence>
<dbReference type="Pfam" id="PF02698">
    <property type="entry name" value="DUF218"/>
    <property type="match status" value="1"/>
</dbReference>
<dbReference type="CDD" id="cd06259">
    <property type="entry name" value="YdcF-like"/>
    <property type="match status" value="1"/>
</dbReference>
<protein>
    <recommendedName>
        <fullName evidence="1">DUF218 domain-containing protein</fullName>
    </recommendedName>
</protein>
<dbReference type="AlphaFoldDB" id="A0A317JZM2"/>
<evidence type="ECO:0000259" key="1">
    <source>
        <dbReference type="Pfam" id="PF02698"/>
    </source>
</evidence>
<dbReference type="Proteomes" id="UP000245683">
    <property type="component" value="Unassembled WGS sequence"/>
</dbReference>
<gene>
    <name evidence="2" type="ORF">DLJ46_19235</name>
</gene>
<reference evidence="3" key="1">
    <citation type="submission" date="2018-05" db="EMBL/GenBank/DDBJ databases">
        <title>Micromonospora globispora sp. nov. and Micromonospora rugosa sp. nov., isolated from marine sediment.</title>
        <authorList>
            <person name="Carro L."/>
            <person name="Aysel V."/>
            <person name="Cetin D."/>
            <person name="Igual J.M."/>
            <person name="Klenk H.-P."/>
            <person name="Trujillo M.E."/>
            <person name="Sahin N."/>
        </authorList>
    </citation>
    <scope>NUCLEOTIDE SEQUENCE [LARGE SCALE GENOMIC DNA]</scope>
    <source>
        <strain evidence="3">S2904</strain>
    </source>
</reference>
<dbReference type="GO" id="GO:0005886">
    <property type="term" value="C:plasma membrane"/>
    <property type="evidence" value="ECO:0007669"/>
    <property type="project" value="TreeGrafter"/>
</dbReference>
<evidence type="ECO:0000313" key="2">
    <source>
        <dbReference type="EMBL" id="PWU46065.1"/>
    </source>
</evidence>
<proteinExistence type="predicted"/>
<dbReference type="PANTHER" id="PTHR30336:SF6">
    <property type="entry name" value="INTEGRAL MEMBRANE PROTEIN"/>
    <property type="match status" value="1"/>
</dbReference>
<dbReference type="OrthoDB" id="9782395at2"/>
<sequence length="200" mass="21420">MVLAPTAWIRLSSAGRIVTVADAPGSDVAIVFGAQVAPGGTQPMPFLKGRLDVGAELLRTGKVKALLISGDAHGGSGDEVRVMQEYLVGQGVDPSRVVVDPYGLDTYDTCRRAHDVYGVRRALLVSQELHLHRAVTLCRRLGVEGFGVPARCDGCRQVTIWYNAARDVAAGPKAAWEALRHRPPAVRSPPDPRLERAIGP</sequence>
<dbReference type="EMBL" id="QGSV01000229">
    <property type="protein sequence ID" value="PWU46065.1"/>
    <property type="molecule type" value="Genomic_DNA"/>
</dbReference>
<dbReference type="InterPro" id="IPR003848">
    <property type="entry name" value="DUF218"/>
</dbReference>
<name>A0A317JZM2_9ACTN</name>
<comment type="caution">
    <text evidence="2">The sequence shown here is derived from an EMBL/GenBank/DDBJ whole genome shotgun (WGS) entry which is preliminary data.</text>
</comment>
<feature type="domain" description="DUF218" evidence="1">
    <location>
        <begin position="27"/>
        <end position="160"/>
    </location>
</feature>
<dbReference type="InterPro" id="IPR051599">
    <property type="entry name" value="Cell_Envelope_Assoc"/>
</dbReference>